<dbReference type="GO" id="GO:0008270">
    <property type="term" value="F:zinc ion binding"/>
    <property type="evidence" value="ECO:0007669"/>
    <property type="project" value="InterPro"/>
</dbReference>
<evidence type="ECO:0008006" key="12">
    <source>
        <dbReference type="Google" id="ProtNLM"/>
    </source>
</evidence>
<evidence type="ECO:0000259" key="9">
    <source>
        <dbReference type="PROSITE" id="PS51303"/>
    </source>
</evidence>
<accession>A0A8S9Y7J8</accession>
<proteinExistence type="inferred from homology"/>
<comment type="caution">
    <text evidence="10">The sequence shown here is derived from an EMBL/GenBank/DDBJ whole genome shotgun (WGS) entry which is preliminary data.</text>
</comment>
<dbReference type="PROSITE" id="PS50023">
    <property type="entry name" value="LIM_DOMAIN_2"/>
    <property type="match status" value="2"/>
</dbReference>
<protein>
    <recommendedName>
        <fullName evidence="12">Protein prickle</fullName>
    </recommendedName>
</protein>
<dbReference type="CDD" id="cd09827">
    <property type="entry name" value="PET_Prickle"/>
    <property type="match status" value="1"/>
</dbReference>
<dbReference type="AlphaFoldDB" id="A0A8S9Y7J8"/>
<comment type="similarity">
    <text evidence="1">Belongs to the prickle / espinas / testin family.</text>
</comment>
<evidence type="ECO:0000256" key="3">
    <source>
        <dbReference type="ARBA" id="ARBA00022737"/>
    </source>
</evidence>
<dbReference type="PROSITE" id="PS00478">
    <property type="entry name" value="LIM_DOMAIN_1"/>
    <property type="match status" value="1"/>
</dbReference>
<feature type="domain" description="LIM zinc-binding" evidence="8">
    <location>
        <begin position="174"/>
        <end position="236"/>
    </location>
</feature>
<feature type="region of interest" description="Disordered" evidence="7">
    <location>
        <begin position="636"/>
        <end position="662"/>
    </location>
</feature>
<dbReference type="InterPro" id="IPR033726">
    <property type="entry name" value="LIM2_prickle"/>
</dbReference>
<dbReference type="InterPro" id="IPR033727">
    <property type="entry name" value="LIM3_prickle"/>
</dbReference>
<dbReference type="Proteomes" id="UP000466442">
    <property type="component" value="Linkage Group LG1"/>
</dbReference>
<sequence length="758" mass="85509">MAGPGNHNVLMCRRKWWKVCWVYGDQEKYYRALYRKTQATQTQTTMTATTTTTTTMICNGVWSQMAEVNGQQLHSDDDSGCALEEYSWVPPGLKPDQVYLYFSCIPEDKIPYVNSAGEQYRLQQLRYQLPPQDNDARYCSTLSEQERQELHLFSAQRKRDFLGRGIAKQASHEFKCPQCEDPIAPGDLCVEASRAASCWHPSCFTCSVCKELLVDLIYFYQDGLLFCGRHHAETLKPRCSACCEIILADECTEAEGRAWHMDHFACNECQKVLGGQRYIMRDGFPYCLNCFDTLFAEFCDSCGDPIRVHQGQMSHEGQHWHATEECFRCHTCSKSLLGSPFLPARGAIYCSIACSKGEPPTLVKHPPLPPDVTAVKSKYESMTPKLKPAEQPCTDLHLYTPKSRRQEKKLTTGKSKPNSLSLTRVHHSPKVKKRVLHLASHKRHSNLLYQKNQSRSMDLVRSARNHASKQNPSNELCSNMLERLMPDDNSYALKCSPIGNDNLGYAIDSANKKSGDMVLEENKFDLILSAVKRESGIMDDRDICIKNIESIVFEKEHSPTKPDIEKLVRDSTLPQSFNITRTTVERVTIDNFEVGKEKIIVEKEVDELLSKCSGRDRESVHIGKSTPNIETWAIQKSAKTHSKPHRTPTETPPSGTSKKNLSVRFRCVVPEEKNECSSGSGYRNPSCNYDSDSSTCSTCSSSSSSDDVYRLPPRRAYGGVRISYVPNDAIACAKRQQSQSLPTPMNKARIEDQSCVIS</sequence>
<keyword evidence="5 6" id="KW-0440">LIM domain</keyword>
<dbReference type="Pfam" id="PF00412">
    <property type="entry name" value="LIM"/>
    <property type="match status" value="3"/>
</dbReference>
<evidence type="ECO:0000256" key="4">
    <source>
        <dbReference type="ARBA" id="ARBA00022833"/>
    </source>
</evidence>
<evidence type="ECO:0000256" key="1">
    <source>
        <dbReference type="ARBA" id="ARBA00008268"/>
    </source>
</evidence>
<dbReference type="InterPro" id="IPR010442">
    <property type="entry name" value="PET_domain"/>
</dbReference>
<evidence type="ECO:0000313" key="10">
    <source>
        <dbReference type="EMBL" id="KAF6217257.1"/>
    </source>
</evidence>
<feature type="domain" description="PET" evidence="9">
    <location>
        <begin position="67"/>
        <end position="175"/>
    </location>
</feature>
<dbReference type="InterPro" id="IPR047120">
    <property type="entry name" value="Pk/Esn/Tes"/>
</dbReference>
<feature type="region of interest" description="Disordered" evidence="7">
    <location>
        <begin position="400"/>
        <end position="421"/>
    </location>
</feature>
<evidence type="ECO:0000256" key="2">
    <source>
        <dbReference type="ARBA" id="ARBA00022723"/>
    </source>
</evidence>
<organism evidence="10 11">
    <name type="scientific">Apolygus lucorum</name>
    <name type="common">Small green plant bug</name>
    <name type="synonym">Lygocoris lucorum</name>
    <dbReference type="NCBI Taxonomy" id="248454"/>
    <lineage>
        <taxon>Eukaryota</taxon>
        <taxon>Metazoa</taxon>
        <taxon>Ecdysozoa</taxon>
        <taxon>Arthropoda</taxon>
        <taxon>Hexapoda</taxon>
        <taxon>Insecta</taxon>
        <taxon>Pterygota</taxon>
        <taxon>Neoptera</taxon>
        <taxon>Paraneoptera</taxon>
        <taxon>Hemiptera</taxon>
        <taxon>Heteroptera</taxon>
        <taxon>Panheteroptera</taxon>
        <taxon>Cimicomorpha</taxon>
        <taxon>Miridae</taxon>
        <taxon>Mirini</taxon>
        <taxon>Apolygus</taxon>
    </lineage>
</organism>
<dbReference type="PANTHER" id="PTHR24211:SF20">
    <property type="entry name" value="PROTEIN ESPINAS-RELATED"/>
    <property type="match status" value="1"/>
</dbReference>
<feature type="compositionally biased region" description="Polar residues" evidence="7">
    <location>
        <begin position="412"/>
        <end position="421"/>
    </location>
</feature>
<keyword evidence="3" id="KW-0677">Repeat</keyword>
<dbReference type="EMBL" id="WIXP02000001">
    <property type="protein sequence ID" value="KAF6217257.1"/>
    <property type="molecule type" value="Genomic_DNA"/>
</dbReference>
<evidence type="ECO:0000256" key="5">
    <source>
        <dbReference type="ARBA" id="ARBA00023038"/>
    </source>
</evidence>
<dbReference type="PANTHER" id="PTHR24211">
    <property type="entry name" value="LIM DOMAIN-CONTAINING PROTEIN"/>
    <property type="match status" value="1"/>
</dbReference>
<evidence type="ECO:0000313" key="11">
    <source>
        <dbReference type="Proteomes" id="UP000466442"/>
    </source>
</evidence>
<evidence type="ECO:0000259" key="8">
    <source>
        <dbReference type="PROSITE" id="PS50023"/>
    </source>
</evidence>
<keyword evidence="2 6" id="KW-0479">Metal-binding</keyword>
<name>A0A8S9Y7J8_APOLU</name>
<dbReference type="CDD" id="cd09420">
    <property type="entry name" value="LIM3_Prickle"/>
    <property type="match status" value="1"/>
</dbReference>
<dbReference type="SUPFAM" id="SSF57716">
    <property type="entry name" value="Glucocorticoid receptor-like (DNA-binding domain)"/>
    <property type="match status" value="2"/>
</dbReference>
<evidence type="ECO:0000256" key="6">
    <source>
        <dbReference type="PROSITE-ProRule" id="PRU00125"/>
    </source>
</evidence>
<feature type="domain" description="LIM zinc-binding" evidence="8">
    <location>
        <begin position="237"/>
        <end position="297"/>
    </location>
</feature>
<dbReference type="Gene3D" id="2.10.110.10">
    <property type="entry name" value="Cysteine Rich Protein"/>
    <property type="match status" value="3"/>
</dbReference>
<dbReference type="OrthoDB" id="10069167at2759"/>
<reference evidence="10" key="1">
    <citation type="journal article" date="2021" name="Mol. Ecol. Resour.">
        <title>Apolygus lucorum genome provides insights into omnivorousness and mesophyll feeding.</title>
        <authorList>
            <person name="Liu Y."/>
            <person name="Liu H."/>
            <person name="Wang H."/>
            <person name="Huang T."/>
            <person name="Liu B."/>
            <person name="Yang B."/>
            <person name="Yin L."/>
            <person name="Li B."/>
            <person name="Zhang Y."/>
            <person name="Zhang S."/>
            <person name="Jiang F."/>
            <person name="Zhang X."/>
            <person name="Ren Y."/>
            <person name="Wang B."/>
            <person name="Wang S."/>
            <person name="Lu Y."/>
            <person name="Wu K."/>
            <person name="Fan W."/>
            <person name="Wang G."/>
        </authorList>
    </citation>
    <scope>NUCLEOTIDE SEQUENCE</scope>
    <source>
        <strain evidence="10">12Hb</strain>
    </source>
</reference>
<keyword evidence="11" id="KW-1185">Reference proteome</keyword>
<dbReference type="PROSITE" id="PS51303">
    <property type="entry name" value="PET"/>
    <property type="match status" value="1"/>
</dbReference>
<dbReference type="InterPro" id="IPR033723">
    <property type="entry name" value="PET_prickle"/>
</dbReference>
<dbReference type="FunFam" id="2.10.110.10:FF:000005">
    <property type="entry name" value="Testin isoform 1"/>
    <property type="match status" value="1"/>
</dbReference>
<dbReference type="InterPro" id="IPR001781">
    <property type="entry name" value="Znf_LIM"/>
</dbReference>
<evidence type="ECO:0000256" key="7">
    <source>
        <dbReference type="SAM" id="MobiDB-lite"/>
    </source>
</evidence>
<dbReference type="CDD" id="cd09418">
    <property type="entry name" value="LIM2_Prickle"/>
    <property type="match status" value="1"/>
</dbReference>
<dbReference type="SMART" id="SM00132">
    <property type="entry name" value="LIM"/>
    <property type="match status" value="3"/>
</dbReference>
<keyword evidence="4 6" id="KW-0862">Zinc</keyword>
<gene>
    <name evidence="10" type="ORF">GE061_001611</name>
</gene>
<dbReference type="Pfam" id="PF06297">
    <property type="entry name" value="PET"/>
    <property type="match status" value="1"/>
</dbReference>